<name>A0A1N7QBC9_9FLAO</name>
<gene>
    <name evidence="1" type="ORF">SAMN05421786_108208</name>
</gene>
<keyword evidence="2" id="KW-1185">Reference proteome</keyword>
<dbReference type="AlphaFoldDB" id="A0A1N7QBC9"/>
<evidence type="ECO:0000313" key="1">
    <source>
        <dbReference type="EMBL" id="SIT20165.1"/>
    </source>
</evidence>
<protein>
    <submittedName>
        <fullName evidence="1">Uncharacterized protein</fullName>
    </submittedName>
</protein>
<dbReference type="Proteomes" id="UP000186744">
    <property type="component" value="Unassembled WGS sequence"/>
</dbReference>
<evidence type="ECO:0000313" key="2">
    <source>
        <dbReference type="Proteomes" id="UP000186744"/>
    </source>
</evidence>
<dbReference type="OrthoDB" id="1272218at2"/>
<sequence length="468" mass="48855">MKPFKICCSAIFLSAGYIVYGQIGINTPTPQTTLDVVAKNATGNSTSPDGLLVPRIDRQRAQVMTGTAVSTLVYVNNIATGTQGGAAVNIDTVGYYYYNGSVWVKLHNPSNTSSVTNNIYTADGALTGNRVVTQGTNTLAFTGTSVNAFSVDGTTLSADAANHRIGIGTSTPAVTLNVLPVTNEASIDVIAAGARNCGIPCGNPEIRNITMYNDQQWATQFATLDFIPGLTATSPSGAAIRGIDRDINNNYAGLQFYTRNATDYAPRLTVKSSGNVGIGTTTPNVKLHTVGTAPYTAFQLQDGNEGINKVLASDNTGRATWVTSSSTIATVLGTMNTTVKPVAANTLIGSSLTLPAGRWLVYIGQLLYSSSAANAANNSWVRITLSSSNTVLANTTFSFLASNLVAGWLSPSAASGTGYSFLTGVIPIQVNTPTTIYSWFRAIDSTGTPPGANVGNNGENYLFASPMN</sequence>
<dbReference type="RefSeq" id="WP_076553454.1">
    <property type="nucleotide sequence ID" value="NZ_FTOL01000008.1"/>
</dbReference>
<proteinExistence type="predicted"/>
<organism evidence="1 2">
    <name type="scientific">Chryseobacterium ureilyticum</name>
    <dbReference type="NCBI Taxonomy" id="373668"/>
    <lineage>
        <taxon>Bacteria</taxon>
        <taxon>Pseudomonadati</taxon>
        <taxon>Bacteroidota</taxon>
        <taxon>Flavobacteriia</taxon>
        <taxon>Flavobacteriales</taxon>
        <taxon>Weeksellaceae</taxon>
        <taxon>Chryseobacterium group</taxon>
        <taxon>Chryseobacterium</taxon>
    </lineage>
</organism>
<reference evidence="2" key="1">
    <citation type="submission" date="2017-01" db="EMBL/GenBank/DDBJ databases">
        <authorList>
            <person name="Varghese N."/>
            <person name="Submissions S."/>
        </authorList>
    </citation>
    <scope>NUCLEOTIDE SEQUENCE [LARGE SCALE GENOMIC DNA]</scope>
    <source>
        <strain evidence="2">DSM 18017</strain>
    </source>
</reference>
<dbReference type="STRING" id="373668.SAMN05421786_108208"/>
<dbReference type="EMBL" id="FTOL01000008">
    <property type="protein sequence ID" value="SIT20165.1"/>
    <property type="molecule type" value="Genomic_DNA"/>
</dbReference>
<accession>A0A1N7QBC9</accession>